<evidence type="ECO:0000256" key="1">
    <source>
        <dbReference type="SAM" id="SignalP"/>
    </source>
</evidence>
<evidence type="ECO:0008006" key="4">
    <source>
        <dbReference type="Google" id="ProtNLM"/>
    </source>
</evidence>
<dbReference type="EMBL" id="CP001632">
    <property type="protein sequence ID" value="ACU92373.1"/>
    <property type="molecule type" value="Genomic_DNA"/>
</dbReference>
<dbReference type="AlphaFoldDB" id="C7M927"/>
<keyword evidence="1" id="KW-0732">Signal</keyword>
<organism evidence="2 3">
    <name type="scientific">Capnocytophaga ochracea (strain ATCC 27872 / DSM 7271 / CCUG 9716 / JCM 12966 / NCTC 12371 / SS31 / VPI 2845)</name>
    <name type="common">Bacteroides ochraceus</name>
    <dbReference type="NCBI Taxonomy" id="521097"/>
    <lineage>
        <taxon>Bacteria</taxon>
        <taxon>Pseudomonadati</taxon>
        <taxon>Bacteroidota</taxon>
        <taxon>Flavobacteriia</taxon>
        <taxon>Flavobacteriales</taxon>
        <taxon>Flavobacteriaceae</taxon>
        <taxon>Capnocytophaga</taxon>
    </lineage>
</organism>
<reference evidence="2 3" key="1">
    <citation type="journal article" date="2009" name="Stand. Genomic Sci.">
        <title>Complete genome sequence of Capnocytophaga ochracea type strain (VPI 2845).</title>
        <authorList>
            <person name="Mavrommatis K."/>
            <person name="Gronow S."/>
            <person name="Saunders E."/>
            <person name="Land M."/>
            <person name="Lapidus A."/>
            <person name="Copeland A."/>
            <person name="Glavina Del Rio T."/>
            <person name="Nolan M."/>
            <person name="Lucas S."/>
            <person name="Chen F."/>
            <person name="Tice H."/>
            <person name="Cheng J.F."/>
            <person name="Bruce D."/>
            <person name="Goodwin L."/>
            <person name="Pitluck S."/>
            <person name="Pati A."/>
            <person name="Ivanova N."/>
            <person name="Chen A."/>
            <person name="Palaniappan K."/>
            <person name="Chain P."/>
            <person name="Hauser L."/>
            <person name="Chang Y.J."/>
            <person name="Jeffries C.D."/>
            <person name="Brettin T."/>
            <person name="Detter J.C."/>
            <person name="Han C."/>
            <person name="Bristow J."/>
            <person name="Goker M."/>
            <person name="Rohde M."/>
            <person name="Eisen J.A."/>
            <person name="Markowitz V."/>
            <person name="Kyrpides N.C."/>
            <person name="Klenk H.P."/>
            <person name="Hugenholtz P."/>
        </authorList>
    </citation>
    <scope>NUCLEOTIDE SEQUENCE [LARGE SCALE GENOMIC DNA]</scope>
    <source>
        <strain evidence="3">ATCC 27872 / DSM 7271 / JCM 12966 / VPI 2845</strain>
    </source>
</reference>
<dbReference type="KEGG" id="coc:Coch_0817"/>
<dbReference type="PROSITE" id="PS51257">
    <property type="entry name" value="PROKAR_LIPOPROTEIN"/>
    <property type="match status" value="1"/>
</dbReference>
<keyword evidence="3" id="KW-1185">Reference proteome</keyword>
<name>C7M927_CAPOD</name>
<dbReference type="Gene3D" id="2.180.10.10">
    <property type="entry name" value="RHS repeat-associated core"/>
    <property type="match status" value="1"/>
</dbReference>
<evidence type="ECO:0000313" key="2">
    <source>
        <dbReference type="EMBL" id="ACU92373.1"/>
    </source>
</evidence>
<sequence length="393" mass="45212">MNYLKLSTMKKALFLVATAILTLVSCGKSDDNPTPDNPIPDNPTPPKTTKVKRIKEVKITYLNRKKNPNIDPTYFLNGEPKFIYTLENGVFAYEYDAQGRISKFTSDKGGEQVTYEFSYSQGKIIANSGKQNFEFPLDEKGYLKETGGHNYFSYDEKGQLSKIDNSNFIWKDGNLTAETYTSTSWEGTKETNEMKFSYYPNENKNRFFIFNNEERGEIDVYTTYFYLLNALPVGVPTKNLLESISKSYTYKKENASYASLIKFTYAYDKDGYVSRIVENRSGDDNGVSISSGAISDEDIEKLEALITKIKAGTVKNMTYKEFTNTNGTYKFSITHKEHITKDSKGKPIDVKYEQERIYTFSYKEESGKRKYLERKEIVFTKQDASTIYEISYY</sequence>
<dbReference type="STRING" id="521097.Coch_0817"/>
<gene>
    <name evidence="2" type="ordered locus">Coch_0817</name>
</gene>
<evidence type="ECO:0000313" key="3">
    <source>
        <dbReference type="Proteomes" id="UP000006650"/>
    </source>
</evidence>
<accession>C7M927</accession>
<dbReference type="HOGENOM" id="CLU_713076_0_0_10"/>
<protein>
    <recommendedName>
        <fullName evidence="4">Sugar-binding protein</fullName>
    </recommendedName>
</protein>
<proteinExistence type="predicted"/>
<dbReference type="eggNOG" id="ENOG502ZX76">
    <property type="taxonomic scope" value="Bacteria"/>
</dbReference>
<dbReference type="Proteomes" id="UP000006650">
    <property type="component" value="Chromosome"/>
</dbReference>
<dbReference type="CDD" id="cd12871">
    <property type="entry name" value="Bacuni_01323_like"/>
    <property type="match status" value="1"/>
</dbReference>
<feature type="chain" id="PRO_5002979982" description="Sugar-binding protein" evidence="1">
    <location>
        <begin position="31"/>
        <end position="393"/>
    </location>
</feature>
<feature type="signal peptide" evidence="1">
    <location>
        <begin position="1"/>
        <end position="30"/>
    </location>
</feature>